<feature type="compositionally biased region" description="Gly residues" evidence="2">
    <location>
        <begin position="437"/>
        <end position="446"/>
    </location>
</feature>
<dbReference type="PANTHER" id="PTHR41259">
    <property type="entry name" value="DOUBLE-STRAND BREAK REPAIR RAD50 ATPASE, PUTATIVE-RELATED"/>
    <property type="match status" value="1"/>
</dbReference>
<dbReference type="KEGG" id="plyc:GXP70_19650"/>
<reference evidence="4 5" key="1">
    <citation type="submission" date="2020-01" db="EMBL/GenBank/DDBJ databases">
        <title>Paenibacillus sp. nov., isolated from tomato rhizosphere.</title>
        <authorList>
            <person name="Weon H.-Y."/>
            <person name="Lee S.A."/>
        </authorList>
    </citation>
    <scope>NUCLEOTIDE SEQUENCE [LARGE SCALE GENOMIC DNA]</scope>
    <source>
        <strain evidence="4 5">12200R-189</strain>
    </source>
</reference>
<evidence type="ECO:0000259" key="3">
    <source>
        <dbReference type="Pfam" id="PF13514"/>
    </source>
</evidence>
<proteinExistence type="predicted"/>
<dbReference type="PANTHER" id="PTHR41259:SF1">
    <property type="entry name" value="DOUBLE-STRAND BREAK REPAIR RAD50 ATPASE, PUTATIVE-RELATED"/>
    <property type="match status" value="1"/>
</dbReference>
<dbReference type="Gene3D" id="3.40.50.300">
    <property type="entry name" value="P-loop containing nucleotide triphosphate hydrolases"/>
    <property type="match status" value="2"/>
</dbReference>
<evidence type="ECO:0000313" key="4">
    <source>
        <dbReference type="EMBL" id="QHT61975.1"/>
    </source>
</evidence>
<protein>
    <submittedName>
        <fullName evidence="4">AAA family ATPase</fullName>
    </submittedName>
</protein>
<feature type="domain" description="YhaN AAA" evidence="3">
    <location>
        <begin position="1"/>
        <end position="211"/>
    </location>
</feature>
<sequence length="1125" mass="121479">MRLLKLHVEGFGKLSGVACDLAAPVTIVYGPNEAGKSTLLHFLRAMLYGFANRGSRTERLEPVNGGRHGGRLYFADEAGRSFVMERYGASSGKVTVRRLAAGGAREEGAEQADTLTQPQWERLYLGGIGERVFRELFAITLTELQAIGMLEGDELGKQLYHAGWNGGSAIAGAEKLLQGQLDDLFKPRGSNQRMSKLLKALDETEEQLRKLEDGIAAFNELTHAIAETERGLADVETRMPGLRSRSALLERAAELRPAWMQRLALLQELDALQDAPRLAADARSRWESLANELLRAREELREAEASALLLEGRLERLQLDRELLDRRADIDTLMLSDRQIAAAKQSMTELAAEQEEHREAVKRLLLRISPSWTEASLRAFLAGVAEREAVRAHRSSLQDAERALQAADAEHRAALGRVREAALAVEPSGLADAEDTGGTGRAGNRGSGEARTGGSLQGSAAAWGDDEALAAIFRLLPQTGDALRYAARQFEDAWRELELALLRERHEAGEAAALPRRLGGAAAGYGAAAAVLAAGAAALAAAGQAAAAVAAGAAAAALAVPALLRLARPQSGDGRAARSGLARSRRAAVPAVAVGAGTAAAAEQRALAALGALVAVPGGALALLLPRERAAGGAAAAAPLREAAAAREPTLPPRGAAAPGPAQLLARLRAAIDARQDELRAQASGAERRAELLRAHARLRAQERSARAAADAAAQAYDAAAAAWRDWLTARELPPILSPEAAIETIELAEQAQLRLQAQERAAGKAARLRESIAAFEQAAGALCEAFPVAVRLAHGDAAAGLRLLQAEAAKQSAVQAEREELRTKLTEQAMRIASLERKLEELERQRDRWFAAGKAADEPEWLTALQRSERLAGIELESYKLNAAISAGFTEEDSALLAEWYASTDETGLRDMLADAKTAWREAEIARSELQERLGRLKQRLELLLKDGDRQRLIGERERLNAALEQLIDRYAVLSVSMTMIKRTKRIMEEQRQPGVLREASRLMGMLSEGRYKRISMPEGERTIALETADDRIVESGFLSRGTAEQLYLAMRFSLAGEAAAVHQLPLLLDDPFVNFDYDRLQAAAGVLEELAEQRQIVFFTCHAHMRDLFMKRLPGARLIALNS</sequence>
<feature type="coiled-coil region" evidence="1">
    <location>
        <begin position="279"/>
        <end position="417"/>
    </location>
</feature>
<gene>
    <name evidence="4" type="ORF">GXP70_19650</name>
</gene>
<dbReference type="InterPro" id="IPR038734">
    <property type="entry name" value="YhaN_AAA"/>
</dbReference>
<dbReference type="EMBL" id="CP048209">
    <property type="protein sequence ID" value="QHT61975.1"/>
    <property type="molecule type" value="Genomic_DNA"/>
</dbReference>
<dbReference type="AlphaFoldDB" id="A0A6C0G6V7"/>
<evidence type="ECO:0000256" key="2">
    <source>
        <dbReference type="SAM" id="MobiDB-lite"/>
    </source>
</evidence>
<dbReference type="Proteomes" id="UP000476064">
    <property type="component" value="Chromosome"/>
</dbReference>
<feature type="coiled-coil region" evidence="1">
    <location>
        <begin position="819"/>
        <end position="853"/>
    </location>
</feature>
<keyword evidence="1" id="KW-0175">Coiled coil</keyword>
<evidence type="ECO:0000313" key="5">
    <source>
        <dbReference type="Proteomes" id="UP000476064"/>
    </source>
</evidence>
<feature type="coiled-coil region" evidence="1">
    <location>
        <begin position="194"/>
        <end position="221"/>
    </location>
</feature>
<dbReference type="InterPro" id="IPR027417">
    <property type="entry name" value="P-loop_NTPase"/>
</dbReference>
<dbReference type="SUPFAM" id="SSF52540">
    <property type="entry name" value="P-loop containing nucleoside triphosphate hydrolases"/>
    <property type="match status" value="1"/>
</dbReference>
<feature type="coiled-coil region" evidence="1">
    <location>
        <begin position="921"/>
        <end position="971"/>
    </location>
</feature>
<name>A0A6C0G6V7_9BACL</name>
<organism evidence="4 5">
    <name type="scientific">Paenibacillus lycopersici</name>
    <dbReference type="NCBI Taxonomy" id="2704462"/>
    <lineage>
        <taxon>Bacteria</taxon>
        <taxon>Bacillati</taxon>
        <taxon>Bacillota</taxon>
        <taxon>Bacilli</taxon>
        <taxon>Bacillales</taxon>
        <taxon>Paenibacillaceae</taxon>
        <taxon>Paenibacillus</taxon>
    </lineage>
</organism>
<dbReference type="RefSeq" id="WP_162358412.1">
    <property type="nucleotide sequence ID" value="NZ_CP048209.1"/>
</dbReference>
<evidence type="ECO:0000256" key="1">
    <source>
        <dbReference type="SAM" id="Coils"/>
    </source>
</evidence>
<accession>A0A6C0G6V7</accession>
<feature type="region of interest" description="Disordered" evidence="2">
    <location>
        <begin position="426"/>
        <end position="459"/>
    </location>
</feature>
<keyword evidence="5" id="KW-1185">Reference proteome</keyword>
<dbReference type="Pfam" id="PF13514">
    <property type="entry name" value="AAA_27"/>
    <property type="match status" value="1"/>
</dbReference>